<feature type="compositionally biased region" description="Polar residues" evidence="3">
    <location>
        <begin position="45"/>
        <end position="64"/>
    </location>
</feature>
<dbReference type="Proteomes" id="UP000241382">
    <property type="component" value="Segment DNA A"/>
</dbReference>
<dbReference type="Pfam" id="PF01492">
    <property type="entry name" value="Gemini_C4"/>
    <property type="match status" value="1"/>
</dbReference>
<dbReference type="GeneID" id="37619731"/>
<gene>
    <name evidence="4" type="primary">C4</name>
</gene>
<dbReference type="InterPro" id="IPR002488">
    <property type="entry name" value="Gemini_C4"/>
</dbReference>
<keyword evidence="6" id="KW-1185">Reference proteome</keyword>
<reference evidence="4 6" key="1">
    <citation type="journal article" date="2016" name="Mol. Plant Microbe Interact.">
        <title>Field Trial and Molecular Characterization of RNAi-Transgenic Tomato Plants That Exhibit Resistance to Tomato Yellow Leaf Curl Geminivirus.</title>
        <authorList>
            <person name="Fuentes A."/>
            <person name="Carlos N."/>
            <person name="Ruiz Y."/>
            <person name="Callard D."/>
            <person name="Sanchez Y."/>
            <person name="Ochagavia M.E."/>
            <person name="Seguin J."/>
            <person name="Malpica-Lopez N."/>
            <person name="Hohn T."/>
            <person name="Lecca M.R."/>
            <person name="Perez R."/>
            <person name="Doreste V."/>
            <person name="Rehrauer H."/>
            <person name="Farinelli L."/>
            <person name="Pujol M."/>
            <person name="Pooggin M.M."/>
        </authorList>
    </citation>
    <scope>NUCLEOTIDE SEQUENCE</scope>
    <source>
        <strain evidence="4">T1+</strain>
        <strain evidence="5">T2+</strain>
    </source>
</reference>
<dbReference type="EMBL" id="KM926624">
    <property type="protein sequence ID" value="AJG06145.1"/>
    <property type="molecule type" value="Genomic_DNA"/>
</dbReference>
<feature type="region of interest" description="Disordered" evidence="3">
    <location>
        <begin position="1"/>
        <end position="85"/>
    </location>
</feature>
<evidence type="ECO:0000313" key="4">
    <source>
        <dbReference type="EMBL" id="AJG06140.1"/>
    </source>
</evidence>
<comment type="similarity">
    <text evidence="1">Belongs to the geminiviridae protein AC4/C4 family.</text>
</comment>
<feature type="compositionally biased region" description="Polar residues" evidence="3">
    <location>
        <begin position="17"/>
        <end position="26"/>
    </location>
</feature>
<name>A0A0B5JWL8_9GEMI</name>
<sequence>MGSLISMCSSSSRESTTARITDSSIWCPQPGQHISIRTYRELNPAPTSSPMSRRTGTQSNGECSRSTEEVLGAVSKQLMTQPPRH</sequence>
<evidence type="ECO:0000256" key="3">
    <source>
        <dbReference type="SAM" id="MobiDB-lite"/>
    </source>
</evidence>
<evidence type="ECO:0000256" key="1">
    <source>
        <dbReference type="ARBA" id="ARBA00008996"/>
    </source>
</evidence>
<keyword evidence="2" id="KW-0945">Host-virus interaction</keyword>
<feature type="compositionally biased region" description="Low complexity" evidence="3">
    <location>
        <begin position="1"/>
        <end position="15"/>
    </location>
</feature>
<dbReference type="KEGG" id="vg:37619731"/>
<evidence type="ECO:0000256" key="2">
    <source>
        <dbReference type="ARBA" id="ARBA00022581"/>
    </source>
</evidence>
<proteinExistence type="inferred from homology"/>
<dbReference type="RefSeq" id="YP_009508310.1">
    <property type="nucleotide sequence ID" value="NC_038963.1"/>
</dbReference>
<evidence type="ECO:0000313" key="6">
    <source>
        <dbReference type="Proteomes" id="UP000241382"/>
    </source>
</evidence>
<evidence type="ECO:0000313" key="5">
    <source>
        <dbReference type="EMBL" id="AJG06145.1"/>
    </source>
</evidence>
<accession>A0A0B5JWL8</accession>
<protein>
    <submittedName>
        <fullName evidence="4">C4</fullName>
    </submittedName>
</protein>
<dbReference type="EMBL" id="KM926623">
    <property type="protein sequence ID" value="AJG06140.1"/>
    <property type="molecule type" value="Genomic_DNA"/>
</dbReference>
<organism evidence="4">
    <name type="scientific">Tomato latent virus</name>
    <dbReference type="NCBI Taxonomy" id="1608257"/>
    <lineage>
        <taxon>Viruses</taxon>
        <taxon>Monodnaviria</taxon>
        <taxon>Shotokuvirae</taxon>
        <taxon>Cressdnaviricota</taxon>
        <taxon>Repensiviricetes</taxon>
        <taxon>Geplafuvirales</taxon>
        <taxon>Geminiviridae</taxon>
        <taxon>Begomovirus</taxon>
        <taxon>Begomovirus solanumlatentis</taxon>
    </lineage>
</organism>
<dbReference type="OrthoDB" id="24090at10239"/>